<dbReference type="HOGENOM" id="CLU_921283_0_0_1"/>
<dbReference type="RefSeq" id="XP_007679468.1">
    <property type="nucleotide sequence ID" value="XM_007681278.1"/>
</dbReference>
<dbReference type="GeneID" id="19109065"/>
<dbReference type="STRING" id="717646.M2LGJ8"/>
<dbReference type="OrthoDB" id="3848223at2759"/>
<evidence type="ECO:0000256" key="1">
    <source>
        <dbReference type="SAM" id="Coils"/>
    </source>
</evidence>
<name>M2LGJ8_BAUPA</name>
<keyword evidence="4" id="KW-1185">Reference proteome</keyword>
<proteinExistence type="predicted"/>
<gene>
    <name evidence="3" type="ORF">BAUCODRAFT_150562</name>
</gene>
<dbReference type="AlphaFoldDB" id="M2LGJ8"/>
<keyword evidence="1" id="KW-0175">Coiled coil</keyword>
<organism evidence="3 4">
    <name type="scientific">Baudoinia panamericana (strain UAMH 10762)</name>
    <name type="common">Angels' share fungus</name>
    <name type="synonym">Baudoinia compniacensis (strain UAMH 10762)</name>
    <dbReference type="NCBI Taxonomy" id="717646"/>
    <lineage>
        <taxon>Eukaryota</taxon>
        <taxon>Fungi</taxon>
        <taxon>Dikarya</taxon>
        <taxon>Ascomycota</taxon>
        <taxon>Pezizomycotina</taxon>
        <taxon>Dothideomycetes</taxon>
        <taxon>Dothideomycetidae</taxon>
        <taxon>Mycosphaerellales</taxon>
        <taxon>Teratosphaeriaceae</taxon>
        <taxon>Baudoinia</taxon>
    </lineage>
</organism>
<dbReference type="EMBL" id="KB445560">
    <property type="protein sequence ID" value="EMC93202.1"/>
    <property type="molecule type" value="Genomic_DNA"/>
</dbReference>
<protein>
    <submittedName>
        <fullName evidence="3">Uncharacterized protein</fullName>
    </submittedName>
</protein>
<accession>M2LGJ8</accession>
<evidence type="ECO:0000313" key="3">
    <source>
        <dbReference type="EMBL" id="EMC93202.1"/>
    </source>
</evidence>
<feature type="region of interest" description="Disordered" evidence="2">
    <location>
        <begin position="223"/>
        <end position="264"/>
    </location>
</feature>
<evidence type="ECO:0000313" key="4">
    <source>
        <dbReference type="Proteomes" id="UP000011761"/>
    </source>
</evidence>
<dbReference type="Proteomes" id="UP000011761">
    <property type="component" value="Unassembled WGS sequence"/>
</dbReference>
<feature type="coiled-coil region" evidence="1">
    <location>
        <begin position="5"/>
        <end position="32"/>
    </location>
</feature>
<reference evidence="3 4" key="1">
    <citation type="journal article" date="2012" name="PLoS Pathog.">
        <title>Diverse lifestyles and strategies of plant pathogenesis encoded in the genomes of eighteen Dothideomycetes fungi.</title>
        <authorList>
            <person name="Ohm R.A."/>
            <person name="Feau N."/>
            <person name="Henrissat B."/>
            <person name="Schoch C.L."/>
            <person name="Horwitz B.A."/>
            <person name="Barry K.W."/>
            <person name="Condon B.J."/>
            <person name="Copeland A.C."/>
            <person name="Dhillon B."/>
            <person name="Glaser F."/>
            <person name="Hesse C.N."/>
            <person name="Kosti I."/>
            <person name="LaButti K."/>
            <person name="Lindquist E.A."/>
            <person name="Lucas S."/>
            <person name="Salamov A.A."/>
            <person name="Bradshaw R.E."/>
            <person name="Ciuffetti L."/>
            <person name="Hamelin R.C."/>
            <person name="Kema G.H.J."/>
            <person name="Lawrence C."/>
            <person name="Scott J.A."/>
            <person name="Spatafora J.W."/>
            <person name="Turgeon B.G."/>
            <person name="de Wit P.J.G.M."/>
            <person name="Zhong S."/>
            <person name="Goodwin S.B."/>
            <person name="Grigoriev I.V."/>
        </authorList>
    </citation>
    <scope>NUCLEOTIDE SEQUENCE [LARGE SCALE GENOMIC DNA]</scope>
    <source>
        <strain evidence="3 4">UAMH 10762</strain>
    </source>
</reference>
<sequence length="346" mass="37902">MAQSREEAEDGMARLLARAKELRAECQRLDTDILGLRVRKAKASEGLENVEVQYMSLARSLLASTERSSIAATTPQDITVLATTPTSARSGHPTPSAAAIDPEDDAASVVIVAAAERTSTDDTQPDAALQSTVTDNSIIHQNFPTVVYYDGVWKELSCGFCSTNFNLVSRHYFQGVRGLHQHYLHTHRADLNDSSLKSCIPHYRRRSVSGADVALMRAGLQPTDVSIKRQKPDGLQENSTTSGKGKGHSHDQQVAQSTQNQAPQNMNVKLERAEDDPINDGNAAALIALKLPVKQVTEYEVFQGLEAEAMAAGQSAGRKRNNKKRRMPVASYLDDAEYYDGEEMQF</sequence>
<dbReference type="eggNOG" id="ENOG502RMEM">
    <property type="taxonomic scope" value="Eukaryota"/>
</dbReference>
<evidence type="ECO:0000256" key="2">
    <source>
        <dbReference type="SAM" id="MobiDB-lite"/>
    </source>
</evidence>
<dbReference type="KEGG" id="bcom:BAUCODRAFT_150562"/>
<feature type="compositionally biased region" description="Polar residues" evidence="2">
    <location>
        <begin position="252"/>
        <end position="264"/>
    </location>
</feature>